<reference evidence="2" key="1">
    <citation type="submission" date="2010-12" db="EMBL/GenBank/DDBJ databases">
        <title>Complete sequence of chromosome 1 of Asticcacaulis excentricus CB 48.</title>
        <authorList>
            <consortium name="US DOE Joint Genome Institute"/>
            <person name="Lucas S."/>
            <person name="Copeland A."/>
            <person name="Lapidus A."/>
            <person name="Cheng J.-F."/>
            <person name="Bruce D."/>
            <person name="Goodwin L."/>
            <person name="Pitluck S."/>
            <person name="Teshima H."/>
            <person name="Davenport K."/>
            <person name="Detter J.C."/>
            <person name="Han C."/>
            <person name="Tapia R."/>
            <person name="Land M."/>
            <person name="Hauser L."/>
            <person name="Jeffries C."/>
            <person name="Kyrpides N."/>
            <person name="Ivanova N."/>
            <person name="Ovchinnikova G."/>
            <person name="Brun Y.V."/>
            <person name="Woyke T."/>
        </authorList>
    </citation>
    <scope>NUCLEOTIDE SEQUENCE [LARGE SCALE GENOMIC DNA]</scope>
    <source>
        <strain evidence="2">ATCC 15261 / DSM 4724 / KCTC 12464 / NCIMB 9791 / VKM B-1370 / CB 48</strain>
    </source>
</reference>
<sequence>MNLRQSQSVILLHRLRLRARRLRDVNQKAGNASVAQIYARIDRWLEGQMVHAMAAKR</sequence>
<accession>E8RMG6</accession>
<dbReference type="STRING" id="573065.Astex_1110"/>
<dbReference type="AlphaFoldDB" id="E8RMG6"/>
<protein>
    <submittedName>
        <fullName evidence="1">Uncharacterized protein</fullName>
    </submittedName>
</protein>
<dbReference type="HOGENOM" id="CLU_2986583_0_0_5"/>
<organism evidence="1 2">
    <name type="scientific">Asticcacaulis excentricus (strain ATCC 15261 / DSM 4724 / KCTC 12464 / NCIMB 9791 / VKM B-1370 / CB 48)</name>
    <dbReference type="NCBI Taxonomy" id="573065"/>
    <lineage>
        <taxon>Bacteria</taxon>
        <taxon>Pseudomonadati</taxon>
        <taxon>Pseudomonadota</taxon>
        <taxon>Alphaproteobacteria</taxon>
        <taxon>Caulobacterales</taxon>
        <taxon>Caulobacteraceae</taxon>
        <taxon>Asticcacaulis</taxon>
    </lineage>
</organism>
<dbReference type="EMBL" id="CP002395">
    <property type="protein sequence ID" value="ADU12786.1"/>
    <property type="molecule type" value="Genomic_DNA"/>
</dbReference>
<gene>
    <name evidence="1" type="ordered locus">Astex_1110</name>
</gene>
<dbReference type="Proteomes" id="UP000001492">
    <property type="component" value="Chromosome 1"/>
</dbReference>
<name>E8RMG6_ASTEC</name>
<dbReference type="KEGG" id="aex:Astex_1110"/>
<proteinExistence type="predicted"/>
<evidence type="ECO:0000313" key="2">
    <source>
        <dbReference type="Proteomes" id="UP000001492"/>
    </source>
</evidence>
<evidence type="ECO:0000313" key="1">
    <source>
        <dbReference type="EMBL" id="ADU12786.1"/>
    </source>
</evidence>
<dbReference type="RefSeq" id="WP_013478618.1">
    <property type="nucleotide sequence ID" value="NC_014816.1"/>
</dbReference>
<keyword evidence="2" id="KW-1185">Reference proteome</keyword>